<proteinExistence type="inferred from homology"/>
<dbReference type="Gene3D" id="2.40.420.20">
    <property type="match status" value="1"/>
</dbReference>
<dbReference type="InterPro" id="IPR058790">
    <property type="entry name" value="BSH_CusB"/>
</dbReference>
<dbReference type="Pfam" id="PF11827">
    <property type="entry name" value="DUF3347"/>
    <property type="match status" value="1"/>
</dbReference>
<dbReference type="Pfam" id="PF19335">
    <property type="entry name" value="HMBD"/>
    <property type="match status" value="1"/>
</dbReference>
<keyword evidence="3" id="KW-1133">Transmembrane helix</keyword>
<dbReference type="NCBIfam" id="TIGR01730">
    <property type="entry name" value="RND_mfp"/>
    <property type="match status" value="1"/>
</dbReference>
<sequence length="575" mass="64092">MKKYIIYIGFLLLGLVIGWIVFKGKSAPEGENTEHNHVEHTEQIWTCSMHPQIRQPEPGDCPICGMDLIPLEENANENPLVFTMSDNAVKIANIQTTVLGGSVNSENGIVISGKIKSDETVSSSIVTHVAGRIEKLYISYTGQSVSQGQKVADIYSPQLIAAQKELIEANKVKSTNSTLYQAAYNKLKNWKLNDKQIQSILDSETIIETFAIYAQFSGVVKTKKVSVGDYLKEGGVLFDIQSLSKVWAVFDAYETDIANINVGDPIVFTTTSYPDEQFTAKINFIDPLINPSTRTVSVRANVQNLNSKLKPDMFINGRIERTPNQKSTLLVPKSAVLWTGKRSVVYLKLPNEAVPSFEYKNIEIGETIGDSYIVISGLKPGDEVVTNGAFVIDASAQLNNQASMMNQNLISSEIDTEIIDLPDYKSETNEEFKRQLNHLLSSYYTLKDALVEDNAKEAKEKANHLIQSLDKIDMKLLKGDAHLYWMVQQQIIQENGKKLANTDEIQEQRDFFNKISNAMISSIKAFGTTTVVYEQFCPMAKDNKGAFWLSASSEILNPYFGATMLNCGEIKNEIK</sequence>
<dbReference type="InterPro" id="IPR021782">
    <property type="entry name" value="DUF3347"/>
</dbReference>
<evidence type="ECO:0000259" key="6">
    <source>
        <dbReference type="Pfam" id="PF25919"/>
    </source>
</evidence>
<evidence type="ECO:0000259" key="5">
    <source>
        <dbReference type="Pfam" id="PF19335"/>
    </source>
</evidence>
<gene>
    <name evidence="9" type="ORF">GCM10009118_13010</name>
</gene>
<dbReference type="InterPro" id="IPR045800">
    <property type="entry name" value="HMBD"/>
</dbReference>
<feature type="domain" description="CusB-like beta-barrel" evidence="7">
    <location>
        <begin position="245"/>
        <end position="320"/>
    </location>
</feature>
<accession>A0ABN1MNT5</accession>
<evidence type="ECO:0008006" key="11">
    <source>
        <dbReference type="Google" id="ProtNLM"/>
    </source>
</evidence>
<dbReference type="InterPro" id="IPR058792">
    <property type="entry name" value="Beta-barrel_RND_2"/>
</dbReference>
<dbReference type="Pfam" id="PF25975">
    <property type="entry name" value="CzcB_C"/>
    <property type="match status" value="1"/>
</dbReference>
<feature type="domain" description="DUF3347" evidence="4">
    <location>
        <begin position="440"/>
        <end position="529"/>
    </location>
</feature>
<evidence type="ECO:0000259" key="8">
    <source>
        <dbReference type="Pfam" id="PF25975"/>
    </source>
</evidence>
<evidence type="ECO:0000256" key="1">
    <source>
        <dbReference type="ARBA" id="ARBA00009477"/>
    </source>
</evidence>
<dbReference type="Proteomes" id="UP001501126">
    <property type="component" value="Unassembled WGS sequence"/>
</dbReference>
<keyword evidence="3" id="KW-0472">Membrane</keyword>
<feature type="domain" description="CusB-like barrel-sandwich hybrid" evidence="6">
    <location>
        <begin position="127"/>
        <end position="241"/>
    </location>
</feature>
<feature type="domain" description="Heavy metal binding" evidence="5">
    <location>
        <begin position="45"/>
        <end position="70"/>
    </location>
</feature>
<evidence type="ECO:0000259" key="4">
    <source>
        <dbReference type="Pfam" id="PF11827"/>
    </source>
</evidence>
<dbReference type="Pfam" id="PF25954">
    <property type="entry name" value="Beta-barrel_RND_2"/>
    <property type="match status" value="1"/>
</dbReference>
<feature type="domain" description="CzcB-like C-terminal circularly permuted SH3-like" evidence="8">
    <location>
        <begin position="330"/>
        <end position="392"/>
    </location>
</feature>
<dbReference type="SUPFAM" id="SSF111369">
    <property type="entry name" value="HlyD-like secretion proteins"/>
    <property type="match status" value="1"/>
</dbReference>
<keyword evidence="10" id="KW-1185">Reference proteome</keyword>
<dbReference type="Pfam" id="PF25919">
    <property type="entry name" value="BSH_CusB"/>
    <property type="match status" value="1"/>
</dbReference>
<reference evidence="9 10" key="1">
    <citation type="journal article" date="2019" name="Int. J. Syst. Evol. Microbiol.">
        <title>The Global Catalogue of Microorganisms (GCM) 10K type strain sequencing project: providing services to taxonomists for standard genome sequencing and annotation.</title>
        <authorList>
            <consortium name="The Broad Institute Genomics Platform"/>
            <consortium name="The Broad Institute Genome Sequencing Center for Infectious Disease"/>
            <person name="Wu L."/>
            <person name="Ma J."/>
        </authorList>
    </citation>
    <scope>NUCLEOTIDE SEQUENCE [LARGE SCALE GENOMIC DNA]</scope>
    <source>
        <strain evidence="9 10">JCM 16083</strain>
    </source>
</reference>
<evidence type="ECO:0000313" key="9">
    <source>
        <dbReference type="EMBL" id="GAA0874893.1"/>
    </source>
</evidence>
<dbReference type="InterPro" id="IPR051909">
    <property type="entry name" value="MFP_Cation_Efflux"/>
</dbReference>
<dbReference type="PANTHER" id="PTHR30097:SF15">
    <property type="entry name" value="CATION EFFLUX SYSTEM PROTEIN CUSB"/>
    <property type="match status" value="1"/>
</dbReference>
<name>A0ABN1MNT5_9FLAO</name>
<evidence type="ECO:0000256" key="3">
    <source>
        <dbReference type="SAM" id="Phobius"/>
    </source>
</evidence>
<dbReference type="RefSeq" id="WP_343785815.1">
    <property type="nucleotide sequence ID" value="NZ_BAAAFH010000007.1"/>
</dbReference>
<keyword evidence="3" id="KW-0812">Transmembrane</keyword>
<organism evidence="9 10">
    <name type="scientific">Wandonia haliotis</name>
    <dbReference type="NCBI Taxonomy" id="574963"/>
    <lineage>
        <taxon>Bacteria</taxon>
        <taxon>Pseudomonadati</taxon>
        <taxon>Bacteroidota</taxon>
        <taxon>Flavobacteriia</taxon>
        <taxon>Flavobacteriales</taxon>
        <taxon>Crocinitomicaceae</taxon>
        <taxon>Wandonia</taxon>
    </lineage>
</organism>
<dbReference type="InterPro" id="IPR006143">
    <property type="entry name" value="RND_pump_MFP"/>
</dbReference>
<comment type="caution">
    <text evidence="9">The sequence shown here is derived from an EMBL/GenBank/DDBJ whole genome shotgun (WGS) entry which is preliminary data.</text>
</comment>
<evidence type="ECO:0000259" key="7">
    <source>
        <dbReference type="Pfam" id="PF25954"/>
    </source>
</evidence>
<dbReference type="EMBL" id="BAAAFH010000007">
    <property type="protein sequence ID" value="GAA0874893.1"/>
    <property type="molecule type" value="Genomic_DNA"/>
</dbReference>
<keyword evidence="2" id="KW-0813">Transport</keyword>
<evidence type="ECO:0000313" key="10">
    <source>
        <dbReference type="Proteomes" id="UP001501126"/>
    </source>
</evidence>
<dbReference type="InterPro" id="IPR058649">
    <property type="entry name" value="CzcB_C"/>
</dbReference>
<feature type="transmembrane region" description="Helical" evidence="3">
    <location>
        <begin position="5"/>
        <end position="22"/>
    </location>
</feature>
<protein>
    <recommendedName>
        <fullName evidence="11">Efflux RND transporter periplasmic adaptor subunit</fullName>
    </recommendedName>
</protein>
<dbReference type="Gene3D" id="2.40.50.100">
    <property type="match status" value="1"/>
</dbReference>
<comment type="similarity">
    <text evidence="1">Belongs to the membrane fusion protein (MFP) (TC 8.A.1) family.</text>
</comment>
<evidence type="ECO:0000256" key="2">
    <source>
        <dbReference type="ARBA" id="ARBA00022448"/>
    </source>
</evidence>
<dbReference type="Gene3D" id="2.40.30.170">
    <property type="match status" value="1"/>
</dbReference>
<dbReference type="PANTHER" id="PTHR30097">
    <property type="entry name" value="CATION EFFLUX SYSTEM PROTEIN CUSB"/>
    <property type="match status" value="1"/>
</dbReference>